<dbReference type="Pfam" id="PF14111">
    <property type="entry name" value="DUF4283"/>
    <property type="match status" value="1"/>
</dbReference>
<dbReference type="EMBL" id="BDDD01000342">
    <property type="protein sequence ID" value="GAV64352.1"/>
    <property type="molecule type" value="Genomic_DNA"/>
</dbReference>
<feature type="domain" description="DUF4283" evidence="1">
    <location>
        <begin position="1"/>
        <end position="57"/>
    </location>
</feature>
<dbReference type="OrthoDB" id="1031350at2759"/>
<keyword evidence="3" id="KW-1185">Reference proteome</keyword>
<dbReference type="InParanoid" id="A0A1Q3B990"/>
<protein>
    <submittedName>
        <fullName evidence="2">DUF4283 domain-containing protein</fullName>
    </submittedName>
</protein>
<proteinExistence type="predicted"/>
<sequence>MRSLWRVKYGLKIHDVGKNLFLFMFNNNEDRAKVLKVGPWNFDKHIPLLEKLEEETHFTFVSLYKALFLVKVFFGDPYLCLSERVGRITRESIGALEEIGGYRETNNSHYLRLRLRYVIPSVEGSSLRLDLRKKKVG</sequence>
<dbReference type="AlphaFoldDB" id="A0A1Q3B990"/>
<dbReference type="Proteomes" id="UP000187406">
    <property type="component" value="Unassembled WGS sequence"/>
</dbReference>
<accession>A0A1Q3B990</accession>
<organism evidence="2 3">
    <name type="scientific">Cephalotus follicularis</name>
    <name type="common">Albany pitcher plant</name>
    <dbReference type="NCBI Taxonomy" id="3775"/>
    <lineage>
        <taxon>Eukaryota</taxon>
        <taxon>Viridiplantae</taxon>
        <taxon>Streptophyta</taxon>
        <taxon>Embryophyta</taxon>
        <taxon>Tracheophyta</taxon>
        <taxon>Spermatophyta</taxon>
        <taxon>Magnoliopsida</taxon>
        <taxon>eudicotyledons</taxon>
        <taxon>Gunneridae</taxon>
        <taxon>Pentapetalae</taxon>
        <taxon>rosids</taxon>
        <taxon>fabids</taxon>
        <taxon>Oxalidales</taxon>
        <taxon>Cephalotaceae</taxon>
        <taxon>Cephalotus</taxon>
    </lineage>
</organism>
<dbReference type="InterPro" id="IPR025558">
    <property type="entry name" value="DUF4283"/>
</dbReference>
<comment type="caution">
    <text evidence="2">The sequence shown here is derived from an EMBL/GenBank/DDBJ whole genome shotgun (WGS) entry which is preliminary data.</text>
</comment>
<evidence type="ECO:0000259" key="1">
    <source>
        <dbReference type="Pfam" id="PF14111"/>
    </source>
</evidence>
<reference evidence="3" key="1">
    <citation type="submission" date="2016-04" db="EMBL/GenBank/DDBJ databases">
        <title>Cephalotus genome sequencing.</title>
        <authorList>
            <person name="Fukushima K."/>
            <person name="Hasebe M."/>
            <person name="Fang X."/>
        </authorList>
    </citation>
    <scope>NUCLEOTIDE SEQUENCE [LARGE SCALE GENOMIC DNA]</scope>
    <source>
        <strain evidence="3">cv. St1</strain>
    </source>
</reference>
<evidence type="ECO:0000313" key="3">
    <source>
        <dbReference type="Proteomes" id="UP000187406"/>
    </source>
</evidence>
<gene>
    <name evidence="2" type="ORF">CFOL_v3_07870</name>
</gene>
<name>A0A1Q3B990_CEPFO</name>
<evidence type="ECO:0000313" key="2">
    <source>
        <dbReference type="EMBL" id="GAV64352.1"/>
    </source>
</evidence>